<reference evidence="1 2" key="1">
    <citation type="submission" date="2018-06" db="EMBL/GenBank/DDBJ databases">
        <title>Genomic Encyclopedia of Archaeal and Bacterial Type Strains, Phase II (KMG-II): from individual species to whole genera.</title>
        <authorList>
            <person name="Goeker M."/>
        </authorList>
    </citation>
    <scope>NUCLEOTIDE SEQUENCE [LARGE SCALE GENOMIC DNA]</scope>
    <source>
        <strain evidence="1 2">DSM 22011</strain>
    </source>
</reference>
<comment type="caution">
    <text evidence="1">The sequence shown here is derived from an EMBL/GenBank/DDBJ whole genome shotgun (WGS) entry which is preliminary data.</text>
</comment>
<evidence type="ECO:0000313" key="2">
    <source>
        <dbReference type="Proteomes" id="UP000249165"/>
    </source>
</evidence>
<protein>
    <submittedName>
        <fullName evidence="1">Phasin protein</fullName>
    </submittedName>
</protein>
<dbReference type="OrthoDB" id="7865588at2"/>
<evidence type="ECO:0000313" key="1">
    <source>
        <dbReference type="EMBL" id="RAK22018.1"/>
    </source>
</evidence>
<dbReference type="Proteomes" id="UP000249165">
    <property type="component" value="Unassembled WGS sequence"/>
</dbReference>
<name>A0A327YLZ7_9RHOB</name>
<proteinExistence type="predicted"/>
<keyword evidence="2" id="KW-1185">Reference proteome</keyword>
<gene>
    <name evidence="1" type="ORF">ATI53_1003174</name>
</gene>
<dbReference type="AlphaFoldDB" id="A0A327YLZ7"/>
<dbReference type="RefSeq" id="WP_009506948.1">
    <property type="nucleotide sequence ID" value="NZ_LIGK01000001.1"/>
</dbReference>
<organism evidence="1 2">
    <name type="scientific">Salipiger aestuarii</name>
    <dbReference type="NCBI Taxonomy" id="568098"/>
    <lineage>
        <taxon>Bacteria</taxon>
        <taxon>Pseudomonadati</taxon>
        <taxon>Pseudomonadota</taxon>
        <taxon>Alphaproteobacteria</taxon>
        <taxon>Rhodobacterales</taxon>
        <taxon>Roseobacteraceae</taxon>
        <taxon>Salipiger</taxon>
    </lineage>
</organism>
<sequence>MNMITDQDRLPVAREGHPEFHIRWSMEPWAATASVDALVDIGSEMQSFWAARFREDCASHHRFLHSRSPADLVEIQADFMRKAVNDYRLYTATMGKLAERLWFAKPAA</sequence>
<dbReference type="EMBL" id="QLMG01000003">
    <property type="protein sequence ID" value="RAK22018.1"/>
    <property type="molecule type" value="Genomic_DNA"/>
</dbReference>
<accession>A0A327YLZ7</accession>